<evidence type="ECO:0000256" key="1">
    <source>
        <dbReference type="SAM" id="Phobius"/>
    </source>
</evidence>
<dbReference type="SUPFAM" id="SSF49265">
    <property type="entry name" value="Fibronectin type III"/>
    <property type="match status" value="2"/>
</dbReference>
<dbReference type="InterPro" id="IPR015373">
    <property type="entry name" value="Interferon/interleukin_rcp_dom"/>
</dbReference>
<dbReference type="Ensembl" id="ENSXETT00000120545">
    <property type="protein sequence ID" value="ENSXETP00000110730"/>
    <property type="gene ID" value="ENSXETG00000038384"/>
</dbReference>
<reference evidence="5" key="1">
    <citation type="journal article" date="2010" name="Science">
        <title>The genome of the Western clawed frog Xenopus tropicalis.</title>
        <authorList>
            <person name="Hellsten U."/>
            <person name="Harland R.M."/>
            <person name="Gilchrist M.J."/>
            <person name="Hendrix D."/>
            <person name="Jurka J."/>
            <person name="Kapitonov V."/>
            <person name="Ovcharenko I."/>
            <person name="Putnam N.H."/>
            <person name="Shu S."/>
            <person name="Taher L."/>
            <person name="Blitz I.L."/>
            <person name="Blumberg B."/>
            <person name="Dichmann D.S."/>
            <person name="Dubchak I."/>
            <person name="Amaya E."/>
            <person name="Detter J.C."/>
            <person name="Fletcher R."/>
            <person name="Gerhard D.S."/>
            <person name="Goodstein D."/>
            <person name="Graves T."/>
            <person name="Grigoriev I.V."/>
            <person name="Grimwood J."/>
            <person name="Kawashima T."/>
            <person name="Lindquist E."/>
            <person name="Lucas S.M."/>
            <person name="Mead P.E."/>
            <person name="Mitros T."/>
            <person name="Ogino H."/>
            <person name="Ohta Y."/>
            <person name="Poliakov A.V."/>
            <person name="Pollet N."/>
            <person name="Robert J."/>
            <person name="Salamov A."/>
            <person name="Sater A.K."/>
            <person name="Schmutz J."/>
            <person name="Terry A."/>
            <person name="Vize P.D."/>
            <person name="Warren W.C."/>
            <person name="Wells D."/>
            <person name="Wills A."/>
            <person name="Wilson R.K."/>
            <person name="Zimmerman L.B."/>
            <person name="Zorn A.M."/>
            <person name="Grainger R."/>
            <person name="Grammer T."/>
            <person name="Khokha M.K."/>
            <person name="Richardson P.M."/>
            <person name="Rokhsar D.S."/>
        </authorList>
    </citation>
    <scope>NUCLEOTIDE SEQUENCE [LARGE SCALE GENOMIC DNA]</scope>
    <source>
        <strain evidence="5">Nigerian</strain>
    </source>
</reference>
<dbReference type="InterPro" id="IPR036116">
    <property type="entry name" value="FN3_sf"/>
</dbReference>
<dbReference type="Pfam" id="PF01108">
    <property type="entry name" value="Tissue_fac"/>
    <property type="match status" value="1"/>
</dbReference>
<feature type="signal peptide" evidence="2">
    <location>
        <begin position="1"/>
        <end position="27"/>
    </location>
</feature>
<keyword evidence="1" id="KW-0472">Membrane</keyword>
<evidence type="ECO:0000259" key="4">
    <source>
        <dbReference type="Pfam" id="PF09294"/>
    </source>
</evidence>
<evidence type="ECO:0000259" key="3">
    <source>
        <dbReference type="Pfam" id="PF01108"/>
    </source>
</evidence>
<dbReference type="AlphaFoldDB" id="A0A803JRW1"/>
<name>A0A803JRW1_XENTR</name>
<evidence type="ECO:0000256" key="2">
    <source>
        <dbReference type="SAM" id="SignalP"/>
    </source>
</evidence>
<feature type="chain" id="PRO_5031467115" evidence="2">
    <location>
        <begin position="28"/>
        <end position="574"/>
    </location>
</feature>
<dbReference type="Gene3D" id="2.60.40.10">
    <property type="entry name" value="Immunoglobulins"/>
    <property type="match status" value="1"/>
</dbReference>
<dbReference type="InterPro" id="IPR003961">
    <property type="entry name" value="FN3_dom"/>
</dbReference>
<reference evidence="5" key="2">
    <citation type="submission" date="2021-03" db="UniProtKB">
        <authorList>
            <consortium name="Ensembl"/>
        </authorList>
    </citation>
    <scope>IDENTIFICATION</scope>
</reference>
<feature type="domain" description="Fibronectin type-III" evidence="3">
    <location>
        <begin position="15"/>
        <end position="109"/>
    </location>
</feature>
<keyword evidence="2" id="KW-0732">Signal</keyword>
<protein>
    <submittedName>
        <fullName evidence="5">Uncharacterized protein</fullName>
    </submittedName>
</protein>
<feature type="transmembrane region" description="Helical" evidence="1">
    <location>
        <begin position="241"/>
        <end position="260"/>
    </location>
</feature>
<accession>A0A803JRW1</accession>
<proteinExistence type="predicted"/>
<dbReference type="PANTHER" id="PTHR20859">
    <property type="entry name" value="INTERFERON/INTERLEUKIN RECEPTOR"/>
    <property type="match status" value="1"/>
</dbReference>
<dbReference type="PANTHER" id="PTHR20859:SF86">
    <property type="entry name" value="INTERLEUKIN-20 RECEPTOR SUBUNIT ALPHA"/>
    <property type="match status" value="1"/>
</dbReference>
<dbReference type="InterPro" id="IPR013783">
    <property type="entry name" value="Ig-like_fold"/>
</dbReference>
<sequence length="574" mass="65972">MPSRNCCWFCTFNMLLLLLVLLPQGLSENCTKPENVSFSSKNLQNIVEWSPPSSDELLYSVEYKRQPSLKSYGDPNWHRKSECEAIKETRCDLSDETSDCSVQYYARVNVTHTVCTAETKRFYPKMDTIIGSPTIKVIPAEKSFFINLSYPEFYKGCKKTLCVFKSIKFEVSLNNTKSPPGFWIKSQNNTYLVEHLTPGTTYCVTAKLIFPLSRPKSETAVLCTTTLKDYSSEEAMKIICAYILPVLMTSFILFITVYAVHKYIHVSRLTQPHILRLDPRNIATVEVYAVAINHLITEHDTYKLKNQDPNLCRDEKIKCHLDKKASCGAKIMETKNNCSTTVVEEENFGYVTLQQEAPVEQPSLSQYDMTQTNEHVVSEPDIPLVKHNIFCPYDMPHHLVCLQSSTQSKSPVYLETMKKVPYAHVDASSSLSPKREDNTLNITKNIYEPQLPMVNLPLKCYDDKLLISNSETSKQCMITFENCFNEDFECHNLNSNDLCESNYLFVHWNPLTHQLHIPNFQCEEVREQFALNNQDVTNELLSKLTSPIESEDPEEDDLLLRFQERWGLNIPINQ</sequence>
<keyword evidence="1" id="KW-1133">Transmembrane helix</keyword>
<keyword evidence="1" id="KW-0812">Transmembrane</keyword>
<organism evidence="5">
    <name type="scientific">Xenopus tropicalis</name>
    <name type="common">Western clawed frog</name>
    <name type="synonym">Silurana tropicalis</name>
    <dbReference type="NCBI Taxonomy" id="8364"/>
    <lineage>
        <taxon>Eukaryota</taxon>
        <taxon>Metazoa</taxon>
        <taxon>Chordata</taxon>
        <taxon>Craniata</taxon>
        <taxon>Vertebrata</taxon>
        <taxon>Euteleostomi</taxon>
        <taxon>Amphibia</taxon>
        <taxon>Batrachia</taxon>
        <taxon>Anura</taxon>
        <taxon>Pipoidea</taxon>
        <taxon>Pipidae</taxon>
        <taxon>Xenopodinae</taxon>
        <taxon>Xenopus</taxon>
        <taxon>Silurana</taxon>
    </lineage>
</organism>
<evidence type="ECO:0000313" key="5">
    <source>
        <dbReference type="Ensembl" id="ENSXETP00000110730"/>
    </source>
</evidence>
<dbReference type="Bgee" id="ENSXETG00000038384">
    <property type="expression patterns" value="Expressed in intestine and 7 other cell types or tissues"/>
</dbReference>
<dbReference type="InterPro" id="IPR050650">
    <property type="entry name" value="Type-II_Cytokine-TF_Rcpt"/>
</dbReference>
<dbReference type="GeneTree" id="ENSGT00940000157314"/>
<dbReference type="InParanoid" id="A0A803JRW1"/>
<feature type="domain" description="Interferon/interleukin receptor" evidence="4">
    <location>
        <begin position="128"/>
        <end position="225"/>
    </location>
</feature>
<dbReference type="Pfam" id="PF09294">
    <property type="entry name" value="Interfer-bind"/>
    <property type="match status" value="1"/>
</dbReference>
<dbReference type="FunCoup" id="A0A803JRW1">
    <property type="interactions" value="798"/>
</dbReference>